<name>A0A1B8GIC9_9PEZI</name>
<dbReference type="AlphaFoldDB" id="A0A1B8GIC9"/>
<sequence length="236" mass="26846">MGLLKTLLRSIGLQPRSIGDAGEESGPLVLNDEKKRFQSKESTCSLPPYDEKKRFQETENTGPPPPCNEKKEPQAKSGSEKNPTARELVKQIRDATERTTVATKRIIILTNRSRAATKRTVHLLELLIARAIKVELNDLQEQIDRDEGITFNIRRGLRAKEEVRITFLPGEKKEPQAKPRVEKDLTQNTQMDILKRAADDAKYWAEAMERRVAYMERSVVANERTAKIVEQIVADN</sequence>
<evidence type="ECO:0000313" key="2">
    <source>
        <dbReference type="EMBL" id="OBT95568.1"/>
    </source>
</evidence>
<reference evidence="2 3" key="1">
    <citation type="submission" date="2016-03" db="EMBL/GenBank/DDBJ databases">
        <title>Comparative genomics of Pseudogymnoascus destructans, the fungus causing white-nose syndrome of bats.</title>
        <authorList>
            <person name="Palmer J.M."/>
            <person name="Drees K.P."/>
            <person name="Foster J.T."/>
            <person name="Lindner D.L."/>
        </authorList>
    </citation>
    <scope>NUCLEOTIDE SEQUENCE [LARGE SCALE GENOMIC DNA]</scope>
    <source>
        <strain evidence="2 3">UAMH 10579</strain>
    </source>
</reference>
<protein>
    <submittedName>
        <fullName evidence="2">Uncharacterized protein</fullName>
    </submittedName>
</protein>
<keyword evidence="3" id="KW-1185">Reference proteome</keyword>
<proteinExistence type="predicted"/>
<dbReference type="RefSeq" id="XP_018129301.1">
    <property type="nucleotide sequence ID" value="XM_018275439.2"/>
</dbReference>
<organism evidence="2 3">
    <name type="scientific">Pseudogymnoascus verrucosus</name>
    <dbReference type="NCBI Taxonomy" id="342668"/>
    <lineage>
        <taxon>Eukaryota</taxon>
        <taxon>Fungi</taxon>
        <taxon>Dikarya</taxon>
        <taxon>Ascomycota</taxon>
        <taxon>Pezizomycotina</taxon>
        <taxon>Leotiomycetes</taxon>
        <taxon>Thelebolales</taxon>
        <taxon>Thelebolaceae</taxon>
        <taxon>Pseudogymnoascus</taxon>
    </lineage>
</organism>
<accession>A0A1B8GIC9</accession>
<reference evidence="3" key="2">
    <citation type="journal article" date="2018" name="Nat. Commun.">
        <title>Extreme sensitivity to ultraviolet light in the fungal pathogen causing white-nose syndrome of bats.</title>
        <authorList>
            <person name="Palmer J.M."/>
            <person name="Drees K.P."/>
            <person name="Foster J.T."/>
            <person name="Lindner D.L."/>
        </authorList>
    </citation>
    <scope>NUCLEOTIDE SEQUENCE [LARGE SCALE GENOMIC DNA]</scope>
    <source>
        <strain evidence="3">UAMH 10579</strain>
    </source>
</reference>
<feature type="region of interest" description="Disordered" evidence="1">
    <location>
        <begin position="14"/>
        <end position="87"/>
    </location>
</feature>
<evidence type="ECO:0000313" key="3">
    <source>
        <dbReference type="Proteomes" id="UP000091956"/>
    </source>
</evidence>
<evidence type="ECO:0000256" key="1">
    <source>
        <dbReference type="SAM" id="MobiDB-lite"/>
    </source>
</evidence>
<dbReference type="EMBL" id="KV460234">
    <property type="protein sequence ID" value="OBT95568.1"/>
    <property type="molecule type" value="Genomic_DNA"/>
</dbReference>
<dbReference type="Proteomes" id="UP000091956">
    <property type="component" value="Unassembled WGS sequence"/>
</dbReference>
<gene>
    <name evidence="2" type="ORF">VE01_05981</name>
</gene>
<dbReference type="GeneID" id="28839367"/>
<dbReference type="OrthoDB" id="10520099at2759"/>